<accession>A0AAJ6NNH7</accession>
<evidence type="ECO:0000256" key="1">
    <source>
        <dbReference type="ARBA" id="ARBA00007521"/>
    </source>
</evidence>
<gene>
    <name evidence="3" type="ORF">QI031_18365</name>
</gene>
<organism evidence="3 4">
    <name type="scientific">Halotia branconii CENA392</name>
    <dbReference type="NCBI Taxonomy" id="1539056"/>
    <lineage>
        <taxon>Bacteria</taxon>
        <taxon>Bacillati</taxon>
        <taxon>Cyanobacteriota</taxon>
        <taxon>Cyanophyceae</taxon>
        <taxon>Nostocales</taxon>
        <taxon>Nodulariaceae</taxon>
        <taxon>Halotia</taxon>
    </lineage>
</organism>
<dbReference type="InterPro" id="IPR011067">
    <property type="entry name" value="Plasmid_toxin/cell-grow_inhib"/>
</dbReference>
<keyword evidence="4" id="KW-1185">Reference proteome</keyword>
<dbReference type="SUPFAM" id="SSF50118">
    <property type="entry name" value="Cell growth inhibitor/plasmid maintenance toxic component"/>
    <property type="match status" value="1"/>
</dbReference>
<evidence type="ECO:0000313" key="4">
    <source>
        <dbReference type="Proteomes" id="UP001223520"/>
    </source>
</evidence>
<dbReference type="RefSeq" id="WP_281481100.1">
    <property type="nucleotide sequence ID" value="NZ_CP124543.1"/>
</dbReference>
<keyword evidence="2" id="KW-1277">Toxin-antitoxin system</keyword>
<dbReference type="GO" id="GO:0004521">
    <property type="term" value="F:RNA endonuclease activity"/>
    <property type="evidence" value="ECO:0007669"/>
    <property type="project" value="TreeGrafter"/>
</dbReference>
<name>A0AAJ6NNH7_9CYAN</name>
<proteinExistence type="inferred from homology"/>
<reference evidence="3 4" key="1">
    <citation type="journal article" date="2023" name="Limnol Oceanogr Lett">
        <title>Environmental adaptations by the intertidal Antarctic cyanobacterium Halotia branconii CENA392 as revealed using long-read genome sequencing.</title>
        <authorList>
            <person name="Dextro R.B."/>
            <person name="Delbaje E."/>
            <person name="Freitas P.N.N."/>
            <person name="Geraldes V."/>
            <person name="Pinto E."/>
            <person name="Long P.F."/>
            <person name="Fiore M.F."/>
        </authorList>
    </citation>
    <scope>NUCLEOTIDE SEQUENCE [LARGE SCALE GENOMIC DNA]</scope>
    <source>
        <strain evidence="3 4">CENA392</strain>
    </source>
</reference>
<dbReference type="Pfam" id="PF02452">
    <property type="entry name" value="PemK_toxin"/>
    <property type="match status" value="1"/>
</dbReference>
<evidence type="ECO:0000256" key="2">
    <source>
        <dbReference type="ARBA" id="ARBA00022649"/>
    </source>
</evidence>
<dbReference type="GO" id="GO:0006402">
    <property type="term" value="P:mRNA catabolic process"/>
    <property type="evidence" value="ECO:0007669"/>
    <property type="project" value="TreeGrafter"/>
</dbReference>
<dbReference type="AlphaFoldDB" id="A0AAJ6NNH7"/>
<comment type="similarity">
    <text evidence="1">Belongs to the PemK/MazF family.</text>
</comment>
<dbReference type="PANTHER" id="PTHR33988">
    <property type="entry name" value="ENDORIBONUCLEASE MAZF-RELATED"/>
    <property type="match status" value="1"/>
</dbReference>
<dbReference type="GO" id="GO:0003677">
    <property type="term" value="F:DNA binding"/>
    <property type="evidence" value="ECO:0007669"/>
    <property type="project" value="InterPro"/>
</dbReference>
<evidence type="ECO:0000313" key="3">
    <source>
        <dbReference type="EMBL" id="WGV23770.1"/>
    </source>
</evidence>
<protein>
    <submittedName>
        <fullName evidence="3">Type II toxin-antitoxin system PemK/MazF family toxin</fullName>
    </submittedName>
</protein>
<dbReference type="KEGG" id="hbq:QI031_18365"/>
<dbReference type="Proteomes" id="UP001223520">
    <property type="component" value="Chromosome"/>
</dbReference>
<sequence>MNSKLGEVWLVDLGLAAKVRPVIVVSRYDPAPPRALVLYVPVTTQNRDSKYEVELPVMSFLRQDSIANIQGLGSIPVVRLERKLGKLPDEAILKIKQALIFALDLEVEEQQDNQ</sequence>
<dbReference type="PANTHER" id="PTHR33988:SF2">
    <property type="entry name" value="ENDORIBONUCLEASE MAZF"/>
    <property type="match status" value="1"/>
</dbReference>
<dbReference type="Gene3D" id="2.30.30.110">
    <property type="match status" value="1"/>
</dbReference>
<dbReference type="GO" id="GO:0016075">
    <property type="term" value="P:rRNA catabolic process"/>
    <property type="evidence" value="ECO:0007669"/>
    <property type="project" value="TreeGrafter"/>
</dbReference>
<dbReference type="InterPro" id="IPR003477">
    <property type="entry name" value="PemK-like"/>
</dbReference>
<dbReference type="EMBL" id="CP124543">
    <property type="protein sequence ID" value="WGV23770.1"/>
    <property type="molecule type" value="Genomic_DNA"/>
</dbReference>